<keyword evidence="2" id="KW-1185">Reference proteome</keyword>
<dbReference type="Proteomes" id="UP001501734">
    <property type="component" value="Unassembled WGS sequence"/>
</dbReference>
<organism evidence="1 2">
    <name type="scientific">Amphibacillus indicireducens</name>
    <dbReference type="NCBI Taxonomy" id="1076330"/>
    <lineage>
        <taxon>Bacteria</taxon>
        <taxon>Bacillati</taxon>
        <taxon>Bacillota</taxon>
        <taxon>Bacilli</taxon>
        <taxon>Bacillales</taxon>
        <taxon>Bacillaceae</taxon>
        <taxon>Amphibacillus</taxon>
    </lineage>
</organism>
<comment type="caution">
    <text evidence="1">The sequence shown here is derived from an EMBL/GenBank/DDBJ whole genome shotgun (WGS) entry which is preliminary data.</text>
</comment>
<protein>
    <recommendedName>
        <fullName evidence="3">Glycosyl hydrolase family 53</fullName>
    </recommendedName>
</protein>
<reference evidence="2" key="1">
    <citation type="journal article" date="2019" name="Int. J. Syst. Evol. Microbiol.">
        <title>The Global Catalogue of Microorganisms (GCM) 10K type strain sequencing project: providing services to taxonomists for standard genome sequencing and annotation.</title>
        <authorList>
            <consortium name="The Broad Institute Genomics Platform"/>
            <consortium name="The Broad Institute Genome Sequencing Center for Infectious Disease"/>
            <person name="Wu L."/>
            <person name="Ma J."/>
        </authorList>
    </citation>
    <scope>NUCLEOTIDE SEQUENCE [LARGE SCALE GENOMIC DNA]</scope>
    <source>
        <strain evidence="2">JCM 17250</strain>
    </source>
</reference>
<dbReference type="CDD" id="cd19608">
    <property type="entry name" value="GH113_mannanase-like"/>
    <property type="match status" value="1"/>
</dbReference>
<accession>A0ABP7V146</accession>
<dbReference type="Gene3D" id="3.20.20.80">
    <property type="entry name" value="Glycosidases"/>
    <property type="match status" value="1"/>
</dbReference>
<evidence type="ECO:0008006" key="3">
    <source>
        <dbReference type="Google" id="ProtNLM"/>
    </source>
</evidence>
<evidence type="ECO:0000313" key="1">
    <source>
        <dbReference type="EMBL" id="GAA4057101.1"/>
    </source>
</evidence>
<dbReference type="EMBL" id="BAABDL010000003">
    <property type="protein sequence ID" value="GAA4057101.1"/>
    <property type="molecule type" value="Genomic_DNA"/>
</dbReference>
<name>A0ABP7V146_9BACI</name>
<dbReference type="InterPro" id="IPR055151">
    <property type="entry name" value="GH113"/>
</dbReference>
<dbReference type="Pfam" id="PF22612">
    <property type="entry name" value="GH113"/>
    <property type="match status" value="1"/>
</dbReference>
<dbReference type="InterPro" id="IPR017853">
    <property type="entry name" value="GH"/>
</dbReference>
<dbReference type="RefSeq" id="WP_344909275.1">
    <property type="nucleotide sequence ID" value="NZ_BAABDL010000003.1"/>
</dbReference>
<proteinExistence type="predicted"/>
<sequence>MQEVFIKGMTYGWESKRGDYRTEEAVDSLKKLKETGSEWIALSFFTYQETYCSTEITFDYNHTMTDRDIIFAVEQAKELGLKVCLKPVVNSRDQIWRARIGFPEEAEDKWQAWFQSYRHFLNHYAELAEELACEMFTIGCEMVATEHRVSDWTKVIEEVRQHYSGPIIYNANHGKEEGVEWFNLVDLIGTSAYYPVADQPGESVEVMKKNWLPVKEKLAKLHEKFNKPIVFVEIGCRSAQGCATMPWDFEHVDLPVDQDEQANFYQSVLEVFWDVPWFAGFFWWDWSTKLYPLEEAATNNWFDIYGKKAEQVVREFYLNGKRGR</sequence>
<evidence type="ECO:0000313" key="2">
    <source>
        <dbReference type="Proteomes" id="UP001501734"/>
    </source>
</evidence>
<gene>
    <name evidence="1" type="ORF">GCM10022410_00620</name>
</gene>
<dbReference type="SUPFAM" id="SSF51445">
    <property type="entry name" value="(Trans)glycosidases"/>
    <property type="match status" value="1"/>
</dbReference>